<dbReference type="SUPFAM" id="SSF52402">
    <property type="entry name" value="Adenine nucleotide alpha hydrolases-like"/>
    <property type="match status" value="1"/>
</dbReference>
<evidence type="ECO:0000256" key="4">
    <source>
        <dbReference type="ARBA" id="ARBA00022679"/>
    </source>
</evidence>
<dbReference type="PANTHER" id="PTHR43209">
    <property type="entry name" value="TRNA SULFURTRANSFERASE"/>
    <property type="match status" value="1"/>
</dbReference>
<dbReference type="Pfam" id="PF02926">
    <property type="entry name" value="THUMP"/>
    <property type="match status" value="1"/>
</dbReference>
<dbReference type="InterPro" id="IPR020536">
    <property type="entry name" value="ThiI_AANH"/>
</dbReference>
<comment type="catalytic activity">
    <reaction evidence="9">
        <text>[ThiI sulfur-carrier protein]-S-sulfanyl-L-cysteine + a uridine in tRNA + 2 reduced [2Fe-2S]-[ferredoxin] + ATP + H(+) = [ThiI sulfur-carrier protein]-L-cysteine + a 4-thiouridine in tRNA + 2 oxidized [2Fe-2S]-[ferredoxin] + AMP + diphosphate</text>
        <dbReference type="Rhea" id="RHEA:24176"/>
        <dbReference type="Rhea" id="RHEA-COMP:10000"/>
        <dbReference type="Rhea" id="RHEA-COMP:10001"/>
        <dbReference type="Rhea" id="RHEA-COMP:13337"/>
        <dbReference type="Rhea" id="RHEA-COMP:13338"/>
        <dbReference type="Rhea" id="RHEA-COMP:13339"/>
        <dbReference type="Rhea" id="RHEA-COMP:13340"/>
        <dbReference type="ChEBI" id="CHEBI:15378"/>
        <dbReference type="ChEBI" id="CHEBI:29950"/>
        <dbReference type="ChEBI" id="CHEBI:30616"/>
        <dbReference type="ChEBI" id="CHEBI:33019"/>
        <dbReference type="ChEBI" id="CHEBI:33737"/>
        <dbReference type="ChEBI" id="CHEBI:33738"/>
        <dbReference type="ChEBI" id="CHEBI:61963"/>
        <dbReference type="ChEBI" id="CHEBI:65315"/>
        <dbReference type="ChEBI" id="CHEBI:136798"/>
        <dbReference type="ChEBI" id="CHEBI:456215"/>
        <dbReference type="EC" id="2.8.1.4"/>
    </reaction>
</comment>
<dbReference type="PROSITE" id="PS51165">
    <property type="entry name" value="THUMP"/>
    <property type="match status" value="1"/>
</dbReference>
<evidence type="ECO:0000256" key="7">
    <source>
        <dbReference type="ARBA" id="ARBA00022884"/>
    </source>
</evidence>
<evidence type="ECO:0000256" key="6">
    <source>
        <dbReference type="ARBA" id="ARBA00022840"/>
    </source>
</evidence>
<name>A0AA97FD81_9EURY</name>
<feature type="binding site" evidence="9">
    <location>
        <begin position="206"/>
        <end position="207"/>
    </location>
    <ligand>
        <name>ATP</name>
        <dbReference type="ChEBI" id="CHEBI:30616"/>
    </ligand>
</feature>
<keyword evidence="7 9" id="KW-0694">RNA-binding</keyword>
<dbReference type="GO" id="GO:0009228">
    <property type="term" value="P:thiamine biosynthetic process"/>
    <property type="evidence" value="ECO:0007669"/>
    <property type="project" value="UniProtKB-KW"/>
</dbReference>
<feature type="binding site" evidence="9">
    <location>
        <position position="287"/>
    </location>
    <ligand>
        <name>ATP</name>
        <dbReference type="ChEBI" id="CHEBI:30616"/>
    </ligand>
</feature>
<proteinExistence type="inferred from homology"/>
<dbReference type="GO" id="GO:0005524">
    <property type="term" value="F:ATP binding"/>
    <property type="evidence" value="ECO:0007669"/>
    <property type="project" value="UniProtKB-UniRule"/>
</dbReference>
<dbReference type="HAMAP" id="MF_00021">
    <property type="entry name" value="ThiI"/>
    <property type="match status" value="1"/>
</dbReference>
<dbReference type="Pfam" id="PF22025">
    <property type="entry name" value="ThiI_fer"/>
    <property type="match status" value="1"/>
</dbReference>
<evidence type="ECO:0000256" key="1">
    <source>
        <dbReference type="ARBA" id="ARBA00004496"/>
    </source>
</evidence>
<feature type="domain" description="THUMP" evidence="10">
    <location>
        <begin position="59"/>
        <end position="163"/>
    </location>
</feature>
<dbReference type="CDD" id="cd11716">
    <property type="entry name" value="THUMP_ThiI"/>
    <property type="match status" value="1"/>
</dbReference>
<keyword evidence="12" id="KW-1185">Reference proteome</keyword>
<dbReference type="GO" id="GO:0004810">
    <property type="term" value="F:CCA tRNA nucleotidyltransferase activity"/>
    <property type="evidence" value="ECO:0007669"/>
    <property type="project" value="InterPro"/>
</dbReference>
<comment type="subcellular location">
    <subcellularLocation>
        <location evidence="1 9">Cytoplasm</location>
    </subcellularLocation>
</comment>
<evidence type="ECO:0000256" key="2">
    <source>
        <dbReference type="ARBA" id="ARBA00022490"/>
    </source>
</evidence>
<dbReference type="SUPFAM" id="SSF143437">
    <property type="entry name" value="THUMP domain-like"/>
    <property type="match status" value="1"/>
</dbReference>
<keyword evidence="4 9" id="KW-0808">Transferase</keyword>
<keyword evidence="5 9" id="KW-0547">Nucleotide-binding</keyword>
<dbReference type="Gene3D" id="3.30.2130.30">
    <property type="match status" value="1"/>
</dbReference>
<dbReference type="Pfam" id="PF02568">
    <property type="entry name" value="ThiI"/>
    <property type="match status" value="1"/>
</dbReference>
<organism evidence="11 12">
    <name type="scientific">Methanochimaera problematica</name>
    <dbReference type="NCBI Taxonomy" id="2609417"/>
    <lineage>
        <taxon>Archaea</taxon>
        <taxon>Methanobacteriati</taxon>
        <taxon>Methanobacteriota</taxon>
        <taxon>Stenosarchaea group</taxon>
        <taxon>Methanomicrobia</taxon>
        <taxon>Methanomicrobiales</taxon>
        <taxon>Methanomicrobiaceae</taxon>
        <taxon>Methanochimaera</taxon>
    </lineage>
</organism>
<comment type="pathway">
    <text evidence="9">Cofactor biosynthesis; thiamine diphosphate biosynthesis.</text>
</comment>
<dbReference type="InterPro" id="IPR054173">
    <property type="entry name" value="ThiI_fer"/>
</dbReference>
<dbReference type="SMART" id="SM00981">
    <property type="entry name" value="THUMP"/>
    <property type="match status" value="1"/>
</dbReference>
<feature type="binding site" evidence="9">
    <location>
        <position position="296"/>
    </location>
    <ligand>
        <name>ATP</name>
        <dbReference type="ChEBI" id="CHEBI:30616"/>
    </ligand>
</feature>
<dbReference type="GO" id="GO:0052837">
    <property type="term" value="P:thiazole biosynthetic process"/>
    <property type="evidence" value="ECO:0007669"/>
    <property type="project" value="TreeGrafter"/>
</dbReference>
<comment type="function">
    <text evidence="9">Catalyzes the ATP-dependent transfer of a sulfur to tRNA to produce 4-thiouridine in position 8 of tRNAs, which functions as a near-UV photosensor. Also catalyzes the transfer of sulfur to the sulfur carrier protein ThiS, forming ThiS-thiocarboxylate. This is a step in the synthesis of thiazole, in the thiamine biosynthesis pathway. The sulfur is donated as persulfide by IscS.</text>
</comment>
<keyword evidence="6 9" id="KW-0067">ATP-binding</keyword>
<sequence>MNMTVMARYGEIFLKSDSVQRHYIKIISKNIRNALLAQNLEHELEIHRGRILINGNNPEYIAETVSKVFGIVSVSIAIRTESSREEIENTAAEIASLKLKPGMSFAVRARRSNVKGFTSQELGASTGDRIYDKVKDLKVDLKNPDYEIFVEARREGGLIYDSKIEGPGGLPLGTQGAVLSLMSAGIDSPVASWLAMKRGCTASFVNFSGGRYMGGDILKASLENLANLSKWTKGQPLKLYVMNIEPFYDALMKVENPRNRCLICKRFMLRVASKTAKKYKYLGLVMGNNIGQVASQTLVNMAVVESVIPSDLPLIQPLITYDKEETVVLARKIGTFRDFAGDVSCSVVPKHPAVAATIEKVLEDEKNIDIENLVEICSKDFVLYKALNGEIITD</sequence>
<dbReference type="KEGG" id="mefw:F1737_06590"/>
<dbReference type="NCBIfam" id="TIGR00342">
    <property type="entry name" value="tRNA uracil 4-sulfurtransferase ThiI"/>
    <property type="match status" value="1"/>
</dbReference>
<dbReference type="EC" id="2.8.1.4" evidence="9"/>
<dbReference type="InterPro" id="IPR014729">
    <property type="entry name" value="Rossmann-like_a/b/a_fold"/>
</dbReference>
<protein>
    <recommendedName>
        <fullName evidence="9">Probable tRNA sulfurtransferase</fullName>
        <ecNumber evidence="9">2.8.1.4</ecNumber>
    </recommendedName>
    <alternativeName>
        <fullName evidence="9">Sulfur carrier protein ThiS sulfurtransferase</fullName>
    </alternativeName>
    <alternativeName>
        <fullName evidence="9">Thiamine biosynthesis protein ThiI</fullName>
    </alternativeName>
    <alternativeName>
        <fullName evidence="9">tRNA 4-thiouridine synthase</fullName>
    </alternativeName>
</protein>
<dbReference type="InterPro" id="IPR050102">
    <property type="entry name" value="tRNA_sulfurtransferase_ThiI"/>
</dbReference>
<keyword evidence="2 9" id="KW-0963">Cytoplasm</keyword>
<comment type="catalytic activity">
    <reaction evidence="9">
        <text>[ThiS sulfur-carrier protein]-C-terminal Gly-Gly-AMP + S-sulfanyl-L-cysteinyl-[cysteine desulfurase] + AH2 = [ThiS sulfur-carrier protein]-C-terminal-Gly-aminoethanethioate + L-cysteinyl-[cysteine desulfurase] + A + AMP + 2 H(+)</text>
        <dbReference type="Rhea" id="RHEA:43340"/>
        <dbReference type="Rhea" id="RHEA-COMP:12157"/>
        <dbReference type="Rhea" id="RHEA-COMP:12158"/>
        <dbReference type="Rhea" id="RHEA-COMP:12910"/>
        <dbReference type="Rhea" id="RHEA-COMP:19908"/>
        <dbReference type="ChEBI" id="CHEBI:13193"/>
        <dbReference type="ChEBI" id="CHEBI:15378"/>
        <dbReference type="ChEBI" id="CHEBI:17499"/>
        <dbReference type="ChEBI" id="CHEBI:29950"/>
        <dbReference type="ChEBI" id="CHEBI:61963"/>
        <dbReference type="ChEBI" id="CHEBI:90618"/>
        <dbReference type="ChEBI" id="CHEBI:232372"/>
        <dbReference type="ChEBI" id="CHEBI:456215"/>
    </reaction>
</comment>
<dbReference type="Proteomes" id="UP001301797">
    <property type="component" value="Chromosome"/>
</dbReference>
<evidence type="ECO:0000259" key="10">
    <source>
        <dbReference type="PROSITE" id="PS51165"/>
    </source>
</evidence>
<reference evidence="11 12" key="1">
    <citation type="submission" date="2019-09" db="EMBL/GenBank/DDBJ databases">
        <title>The complete genome of Methanoplanus sp. FWC-SCC4.</title>
        <authorList>
            <person name="Chen S.-C."/>
            <person name="Zhou Y.-Z."/>
            <person name="Lai M.-C."/>
        </authorList>
    </citation>
    <scope>NUCLEOTIDE SEQUENCE [LARGE SCALE GENOMIC DNA]</scope>
    <source>
        <strain evidence="11 12">FWC-SCC4</strain>
    </source>
</reference>
<keyword evidence="8 9" id="KW-0784">Thiamine biosynthesis</keyword>
<dbReference type="InterPro" id="IPR049962">
    <property type="entry name" value="THUMP_ThiI"/>
</dbReference>
<evidence type="ECO:0000256" key="3">
    <source>
        <dbReference type="ARBA" id="ARBA00022555"/>
    </source>
</evidence>
<evidence type="ECO:0000256" key="5">
    <source>
        <dbReference type="ARBA" id="ARBA00022741"/>
    </source>
</evidence>
<feature type="binding site" evidence="9">
    <location>
        <position position="265"/>
    </location>
    <ligand>
        <name>ATP</name>
        <dbReference type="ChEBI" id="CHEBI:30616"/>
    </ligand>
</feature>
<dbReference type="InterPro" id="IPR003720">
    <property type="entry name" value="tRNA_STrfase"/>
</dbReference>
<dbReference type="AlphaFoldDB" id="A0AA97FD81"/>
<dbReference type="EMBL" id="CP043875">
    <property type="protein sequence ID" value="WOF16397.1"/>
    <property type="molecule type" value="Genomic_DNA"/>
</dbReference>
<gene>
    <name evidence="9 11" type="primary">thiI</name>
    <name evidence="11" type="ORF">F1737_06590</name>
</gene>
<dbReference type="InterPro" id="IPR049961">
    <property type="entry name" value="ThiI_N"/>
</dbReference>
<dbReference type="GO" id="GO:0000049">
    <property type="term" value="F:tRNA binding"/>
    <property type="evidence" value="ECO:0007669"/>
    <property type="project" value="UniProtKB-UniRule"/>
</dbReference>
<dbReference type="PANTHER" id="PTHR43209:SF1">
    <property type="entry name" value="TRNA SULFURTRANSFERASE"/>
    <property type="match status" value="1"/>
</dbReference>
<dbReference type="Gene3D" id="3.40.50.620">
    <property type="entry name" value="HUPs"/>
    <property type="match status" value="1"/>
</dbReference>
<evidence type="ECO:0000313" key="11">
    <source>
        <dbReference type="EMBL" id="WOF16397.1"/>
    </source>
</evidence>
<dbReference type="GO" id="GO:0009229">
    <property type="term" value="P:thiamine diphosphate biosynthetic process"/>
    <property type="evidence" value="ECO:0007669"/>
    <property type="project" value="UniProtKB-UniRule"/>
</dbReference>
<dbReference type="GO" id="GO:0002937">
    <property type="term" value="P:tRNA 4-thiouridine biosynthesis"/>
    <property type="evidence" value="ECO:0007669"/>
    <property type="project" value="TreeGrafter"/>
</dbReference>
<keyword evidence="3 9" id="KW-0820">tRNA-binding</keyword>
<dbReference type="InterPro" id="IPR004114">
    <property type="entry name" value="THUMP_dom"/>
</dbReference>
<evidence type="ECO:0000313" key="12">
    <source>
        <dbReference type="Proteomes" id="UP001301797"/>
    </source>
</evidence>
<accession>A0AA97FD81</accession>
<comment type="similarity">
    <text evidence="9">Belongs to the ThiI family.</text>
</comment>
<feature type="binding site" evidence="9">
    <location>
        <begin position="181"/>
        <end position="182"/>
    </location>
    <ligand>
        <name>ATP</name>
        <dbReference type="ChEBI" id="CHEBI:30616"/>
    </ligand>
</feature>
<evidence type="ECO:0000256" key="8">
    <source>
        <dbReference type="ARBA" id="ARBA00022977"/>
    </source>
</evidence>
<dbReference type="GO" id="GO:0140741">
    <property type="term" value="F:tRNA-uracil-4 sulfurtransferase activity"/>
    <property type="evidence" value="ECO:0007669"/>
    <property type="project" value="UniProtKB-EC"/>
</dbReference>
<dbReference type="GO" id="GO:0005829">
    <property type="term" value="C:cytosol"/>
    <property type="evidence" value="ECO:0007669"/>
    <property type="project" value="TreeGrafter"/>
</dbReference>
<evidence type="ECO:0000256" key="9">
    <source>
        <dbReference type="HAMAP-Rule" id="MF_00021"/>
    </source>
</evidence>